<dbReference type="KEGG" id="zma:103639851"/>
<reference evidence="9" key="1">
    <citation type="journal article" date="2009" name="Science">
        <title>The B73 maize genome: complexity, diversity, and dynamics.</title>
        <authorList>
            <person name="Schnable P.S."/>
            <person name="Ware D."/>
            <person name="Fulton R.S."/>
            <person name="Stein J.C."/>
            <person name="Wei F."/>
            <person name="Pasternak S."/>
            <person name="Liang C."/>
            <person name="Zhang J."/>
            <person name="Fulton L."/>
            <person name="Graves T.A."/>
            <person name="Minx P."/>
            <person name="Reily A.D."/>
            <person name="Courtney L."/>
            <person name="Kruchowski S.S."/>
            <person name="Tomlinson C."/>
            <person name="Strong C."/>
            <person name="Delehaunty K."/>
            <person name="Fronick C."/>
            <person name="Courtney B."/>
            <person name="Rock S.M."/>
            <person name="Belter E."/>
            <person name="Du F."/>
            <person name="Kim K."/>
            <person name="Abbott R.M."/>
            <person name="Cotton M."/>
            <person name="Levy A."/>
            <person name="Marchetto P."/>
            <person name="Ochoa K."/>
            <person name="Jackson S.M."/>
            <person name="Gillam B."/>
            <person name="Chen W."/>
            <person name="Yan L."/>
            <person name="Higginbotham J."/>
            <person name="Cardenas M."/>
            <person name="Waligorski J."/>
            <person name="Applebaum E."/>
            <person name="Phelps L."/>
            <person name="Falcone J."/>
            <person name="Kanchi K."/>
            <person name="Thane T."/>
            <person name="Scimone A."/>
            <person name="Thane N."/>
            <person name="Henke J."/>
            <person name="Wang T."/>
            <person name="Ruppert J."/>
            <person name="Shah N."/>
            <person name="Rotter K."/>
            <person name="Hodges J."/>
            <person name="Ingenthron E."/>
            <person name="Cordes M."/>
            <person name="Kohlberg S."/>
            <person name="Sgro J."/>
            <person name="Delgado B."/>
            <person name="Mead K."/>
            <person name="Chinwalla A."/>
            <person name="Leonard S."/>
            <person name="Crouse K."/>
            <person name="Collura K."/>
            <person name="Kudrna D."/>
            <person name="Currie J."/>
            <person name="He R."/>
            <person name="Angelova A."/>
            <person name="Rajasekar S."/>
            <person name="Mueller T."/>
            <person name="Lomeli R."/>
            <person name="Scara G."/>
            <person name="Ko A."/>
            <person name="Delaney K."/>
            <person name="Wissotski M."/>
            <person name="Lopez G."/>
            <person name="Campos D."/>
            <person name="Braidotti M."/>
            <person name="Ashley E."/>
            <person name="Golser W."/>
            <person name="Kim H."/>
            <person name="Lee S."/>
            <person name="Lin J."/>
            <person name="Dujmic Z."/>
            <person name="Kim W."/>
            <person name="Talag J."/>
            <person name="Zuccolo A."/>
            <person name="Fan C."/>
            <person name="Sebastian A."/>
            <person name="Kramer M."/>
            <person name="Spiegel L."/>
            <person name="Nascimento L."/>
            <person name="Zutavern T."/>
            <person name="Miller B."/>
            <person name="Ambroise C."/>
            <person name="Muller S."/>
            <person name="Spooner W."/>
            <person name="Narechania A."/>
            <person name="Ren L."/>
            <person name="Wei S."/>
            <person name="Kumari S."/>
            <person name="Faga B."/>
            <person name="Levy M.J."/>
            <person name="McMahan L."/>
            <person name="Van Buren P."/>
            <person name="Vaughn M.W."/>
            <person name="Ying K."/>
            <person name="Yeh C.-T."/>
            <person name="Emrich S.J."/>
            <person name="Jia Y."/>
            <person name="Kalyanaraman A."/>
            <person name="Hsia A.-P."/>
            <person name="Barbazuk W.B."/>
            <person name="Baucom R.S."/>
            <person name="Brutnell T.P."/>
            <person name="Carpita N.C."/>
            <person name="Chaparro C."/>
            <person name="Chia J.-M."/>
            <person name="Deragon J.-M."/>
            <person name="Estill J.C."/>
            <person name="Fu Y."/>
            <person name="Jeddeloh J.A."/>
            <person name="Han Y."/>
            <person name="Lee H."/>
            <person name="Li P."/>
            <person name="Lisch D.R."/>
            <person name="Liu S."/>
            <person name="Liu Z."/>
            <person name="Nagel D.H."/>
            <person name="McCann M.C."/>
            <person name="SanMiguel P."/>
            <person name="Myers A.M."/>
            <person name="Nettleton D."/>
            <person name="Nguyen J."/>
            <person name="Penning B.W."/>
            <person name="Ponnala L."/>
            <person name="Schneider K.L."/>
            <person name="Schwartz D.C."/>
            <person name="Sharma A."/>
            <person name="Soderlund C."/>
            <person name="Springer N.M."/>
            <person name="Sun Q."/>
            <person name="Wang H."/>
            <person name="Waterman M."/>
            <person name="Westerman R."/>
            <person name="Wolfgruber T.K."/>
            <person name="Yang L."/>
            <person name="Yu Y."/>
            <person name="Zhang L."/>
            <person name="Zhou S."/>
            <person name="Zhu Q."/>
            <person name="Bennetzen J.L."/>
            <person name="Dawe R.K."/>
            <person name="Jiang J."/>
            <person name="Jiang N."/>
            <person name="Presting G.G."/>
            <person name="Wessler S.R."/>
            <person name="Aluru S."/>
            <person name="Martienssen R.A."/>
            <person name="Clifton S.W."/>
            <person name="McCombie W.R."/>
            <person name="Wing R.A."/>
            <person name="Wilson R.K."/>
        </authorList>
    </citation>
    <scope>NUCLEOTIDE SEQUENCE [LARGE SCALE GENOMIC DNA]</scope>
    <source>
        <strain evidence="9">cv. B73</strain>
    </source>
</reference>
<dbReference type="GO" id="GO:0005886">
    <property type="term" value="C:plasma membrane"/>
    <property type="evidence" value="ECO:0000318"/>
    <property type="project" value="GO_Central"/>
</dbReference>
<organism evidence="8 9">
    <name type="scientific">Zea mays</name>
    <name type="common">Maize</name>
    <dbReference type="NCBI Taxonomy" id="4577"/>
    <lineage>
        <taxon>Eukaryota</taxon>
        <taxon>Viridiplantae</taxon>
        <taxon>Streptophyta</taxon>
        <taxon>Embryophyta</taxon>
        <taxon>Tracheophyta</taxon>
        <taxon>Spermatophyta</taxon>
        <taxon>Magnoliopsida</taxon>
        <taxon>Liliopsida</taxon>
        <taxon>Poales</taxon>
        <taxon>Poaceae</taxon>
        <taxon>PACMAD clade</taxon>
        <taxon>Panicoideae</taxon>
        <taxon>Andropogonodae</taxon>
        <taxon>Andropogoneae</taxon>
        <taxon>Tripsacinae</taxon>
        <taxon>Zea</taxon>
    </lineage>
</organism>
<name>A0A804R1H9_MAIZE</name>
<sequence>MAANGEDRQAAAAAAAEEEIVLEMPVKPAPPPPLTSPPVKVSPAWETAALPSSMVAVQVFTVVMLFLSKLALNTGMRPCVLIVYRNLVAAAAVAPLAFFFEREMWKKLNLAVLGWICLNATFGAVLAMGLYYYGLQATSAAYSVVFLNLIPIVTFVIAVLVRAEKVALGKWPGRLKVLGALTCVGGTMVVSLLKGHLLHLWPTHLLKASRAAGTPAASGGRHRDMLTGTLFLCGSCLGYALWFIVQARLGKVFPSRYWVTTLTCLSASIQAFVVGVFLSHDRADWRLKWDLQLLTVVYSGVLNTGVTFVLISWAVSRRGPIYPSMFNSLSLIITTVMDSLLLGTKVYVGGVLGALLIIVGLYAFLWGKGKELQAAAAAAAKKKKLEQEQEEERQLGGVQMTY</sequence>
<evidence type="ECO:0000256" key="3">
    <source>
        <dbReference type="ARBA" id="ARBA00022692"/>
    </source>
</evidence>
<keyword evidence="5 6" id="KW-0472">Membrane</keyword>
<dbReference type="GeneID" id="103639851"/>
<keyword evidence="9" id="KW-1185">Reference proteome</keyword>
<evidence type="ECO:0000256" key="6">
    <source>
        <dbReference type="RuleBase" id="RU363077"/>
    </source>
</evidence>
<feature type="transmembrane region" description="Helical" evidence="6">
    <location>
        <begin position="225"/>
        <end position="245"/>
    </location>
</feature>
<evidence type="ECO:0000256" key="4">
    <source>
        <dbReference type="ARBA" id="ARBA00022989"/>
    </source>
</evidence>
<dbReference type="AlphaFoldDB" id="A0A804R1H9"/>
<feature type="transmembrane region" description="Helical" evidence="6">
    <location>
        <begin position="48"/>
        <end position="68"/>
    </location>
</feature>
<evidence type="ECO:0000259" key="7">
    <source>
        <dbReference type="Pfam" id="PF00892"/>
    </source>
</evidence>
<evidence type="ECO:0000256" key="1">
    <source>
        <dbReference type="ARBA" id="ARBA00004141"/>
    </source>
</evidence>
<evidence type="ECO:0000256" key="2">
    <source>
        <dbReference type="ARBA" id="ARBA00007635"/>
    </source>
</evidence>
<dbReference type="PANTHER" id="PTHR31218">
    <property type="entry name" value="WAT1-RELATED PROTEIN"/>
    <property type="match status" value="1"/>
</dbReference>
<keyword evidence="3 6" id="KW-0812">Transmembrane</keyword>
<gene>
    <name evidence="8" type="primary">LOC103639851</name>
</gene>
<feature type="transmembrane region" description="Helical" evidence="6">
    <location>
        <begin position="346"/>
        <end position="365"/>
    </location>
</feature>
<dbReference type="Pfam" id="PF00892">
    <property type="entry name" value="EamA"/>
    <property type="match status" value="2"/>
</dbReference>
<feature type="domain" description="EamA" evidence="7">
    <location>
        <begin position="56"/>
        <end position="191"/>
    </location>
</feature>
<feature type="transmembrane region" description="Helical" evidence="6">
    <location>
        <begin position="80"/>
        <end position="100"/>
    </location>
</feature>
<feature type="domain" description="EamA" evidence="7">
    <location>
        <begin position="227"/>
        <end position="364"/>
    </location>
</feature>
<keyword evidence="4 6" id="KW-1133">Transmembrane helix</keyword>
<feature type="transmembrane region" description="Helical" evidence="6">
    <location>
        <begin position="257"/>
        <end position="279"/>
    </location>
</feature>
<dbReference type="InterPro" id="IPR037185">
    <property type="entry name" value="EmrE-like"/>
</dbReference>
<dbReference type="InterPro" id="IPR030184">
    <property type="entry name" value="WAT1-related"/>
</dbReference>
<dbReference type="OrthoDB" id="670984at2759"/>
<comment type="subcellular location">
    <subcellularLocation>
        <location evidence="1 6">Membrane</location>
        <topology evidence="1 6">Multi-pass membrane protein</topology>
    </subcellularLocation>
</comment>
<accession>A0A804R1H9</accession>
<dbReference type="Gramene" id="Zm00001eb379220_T001">
    <property type="protein sequence ID" value="Zm00001eb379220_P001"/>
    <property type="gene ID" value="Zm00001eb379220"/>
</dbReference>
<evidence type="ECO:0000256" key="5">
    <source>
        <dbReference type="ARBA" id="ARBA00023136"/>
    </source>
</evidence>
<feature type="transmembrane region" description="Helical" evidence="6">
    <location>
        <begin position="140"/>
        <end position="163"/>
    </location>
</feature>
<evidence type="ECO:0000313" key="9">
    <source>
        <dbReference type="Proteomes" id="UP000007305"/>
    </source>
</evidence>
<evidence type="ECO:0000313" key="8">
    <source>
        <dbReference type="EnsemblPlants" id="Zm00001eb379220_P001"/>
    </source>
</evidence>
<feature type="transmembrane region" description="Helical" evidence="6">
    <location>
        <begin position="175"/>
        <end position="193"/>
    </location>
</feature>
<proteinExistence type="inferred from homology"/>
<dbReference type="InParanoid" id="A0A804R1H9"/>
<comment type="similarity">
    <text evidence="2 6">Belongs to the drug/metabolite transporter (DMT) superfamily. Plant drug/metabolite exporter (P-DME) (TC 2.A.7.4) family.</text>
</comment>
<dbReference type="Proteomes" id="UP000007305">
    <property type="component" value="Chromosome 9"/>
</dbReference>
<dbReference type="EnsemblPlants" id="Zm00001eb379220_T001">
    <property type="protein sequence ID" value="Zm00001eb379220_P001"/>
    <property type="gene ID" value="Zm00001eb379220"/>
</dbReference>
<dbReference type="SUPFAM" id="SSF103481">
    <property type="entry name" value="Multidrug resistance efflux transporter EmrE"/>
    <property type="match status" value="2"/>
</dbReference>
<feature type="transmembrane region" description="Helical" evidence="6">
    <location>
        <begin position="112"/>
        <end position="134"/>
    </location>
</feature>
<reference evidence="8" key="3">
    <citation type="submission" date="2021-05" db="UniProtKB">
        <authorList>
            <consortium name="EnsemblPlants"/>
        </authorList>
    </citation>
    <scope>IDENTIFICATION</scope>
    <source>
        <strain evidence="8">cv. B73</strain>
    </source>
</reference>
<dbReference type="InterPro" id="IPR000620">
    <property type="entry name" value="EamA_dom"/>
</dbReference>
<feature type="transmembrane region" description="Helical" evidence="6">
    <location>
        <begin position="291"/>
        <end position="314"/>
    </location>
</feature>
<dbReference type="GO" id="GO:0022857">
    <property type="term" value="F:transmembrane transporter activity"/>
    <property type="evidence" value="ECO:0007669"/>
    <property type="project" value="InterPro"/>
</dbReference>
<protein>
    <recommendedName>
        <fullName evidence="6">WAT1-related protein</fullName>
    </recommendedName>
</protein>
<reference evidence="8" key="2">
    <citation type="submission" date="2019-07" db="EMBL/GenBank/DDBJ databases">
        <authorList>
            <person name="Seetharam A."/>
            <person name="Woodhouse M."/>
            <person name="Cannon E."/>
        </authorList>
    </citation>
    <scope>NUCLEOTIDE SEQUENCE [LARGE SCALE GENOMIC DNA]</scope>
    <source>
        <strain evidence="8">cv. B73</strain>
    </source>
</reference>
<dbReference type="RefSeq" id="XP_020400078.1">
    <property type="nucleotide sequence ID" value="XM_020544489.2"/>
</dbReference>